<dbReference type="Gene3D" id="3.40.50.300">
    <property type="entry name" value="P-loop containing nucleotide triphosphate hydrolases"/>
    <property type="match status" value="1"/>
</dbReference>
<accession>A0A8J7QBU8</accession>
<comment type="caution">
    <text evidence="1">The sequence shown here is derived from an EMBL/GenBank/DDBJ whole genome shotgun (WGS) entry which is preliminary data.</text>
</comment>
<keyword evidence="1" id="KW-0808">Transferase</keyword>
<keyword evidence="2" id="KW-1185">Reference proteome</keyword>
<name>A0A8J7QBU8_9BACT</name>
<organism evidence="1 2">
    <name type="scientific">Acanthopleuribacter pedis</name>
    <dbReference type="NCBI Taxonomy" id="442870"/>
    <lineage>
        <taxon>Bacteria</taxon>
        <taxon>Pseudomonadati</taxon>
        <taxon>Acidobacteriota</taxon>
        <taxon>Holophagae</taxon>
        <taxon>Acanthopleuribacterales</taxon>
        <taxon>Acanthopleuribacteraceae</taxon>
        <taxon>Acanthopleuribacter</taxon>
    </lineage>
</organism>
<protein>
    <submittedName>
        <fullName evidence="1">Cytidylate kinase-like family protein</fullName>
    </submittedName>
</protein>
<dbReference type="AlphaFoldDB" id="A0A8J7QBU8"/>
<dbReference type="Pfam" id="PF13189">
    <property type="entry name" value="Cytidylate_kin2"/>
    <property type="match status" value="1"/>
</dbReference>
<dbReference type="Proteomes" id="UP000664417">
    <property type="component" value="Unassembled WGS sequence"/>
</dbReference>
<dbReference type="InterPro" id="IPR027417">
    <property type="entry name" value="P-loop_NTPase"/>
</dbReference>
<dbReference type="GO" id="GO:0016301">
    <property type="term" value="F:kinase activity"/>
    <property type="evidence" value="ECO:0007669"/>
    <property type="project" value="UniProtKB-KW"/>
</dbReference>
<dbReference type="EMBL" id="JAFREP010000025">
    <property type="protein sequence ID" value="MBO1321582.1"/>
    <property type="molecule type" value="Genomic_DNA"/>
</dbReference>
<evidence type="ECO:0000313" key="1">
    <source>
        <dbReference type="EMBL" id="MBO1321582.1"/>
    </source>
</evidence>
<keyword evidence="1" id="KW-0418">Kinase</keyword>
<proteinExistence type="predicted"/>
<sequence length="235" mass="27284">MTTWLDKKADTQIAAQLNLKFALRETFTPHFVTISREYGCDGRLLAAGLQERLNQRQDEMPWHTIDRAQLLKNADPNELNEERLNILEEYGHSEFQGYLQEALFGQKSQLQTIQILANMIRVAARRGHVILLGAGASVLTQDYDHAVHIRLFANKDWRAENHAQRHNLTLDEGKKAVEEQDAHRYNYLKTYLSEDISNRYLYDIMIDNAKVGTETAIDLCFRLICEKLQIRKTIR</sequence>
<dbReference type="RefSeq" id="WP_207861556.1">
    <property type="nucleotide sequence ID" value="NZ_JAFREP010000025.1"/>
</dbReference>
<reference evidence="1" key="1">
    <citation type="submission" date="2021-03" db="EMBL/GenBank/DDBJ databases">
        <authorList>
            <person name="Wang G."/>
        </authorList>
    </citation>
    <scope>NUCLEOTIDE SEQUENCE</scope>
    <source>
        <strain evidence="1">KCTC 12899</strain>
    </source>
</reference>
<evidence type="ECO:0000313" key="2">
    <source>
        <dbReference type="Proteomes" id="UP000664417"/>
    </source>
</evidence>
<gene>
    <name evidence="1" type="ORF">J3U88_24100</name>
</gene>